<keyword evidence="2" id="KW-1185">Reference proteome</keyword>
<organism evidence="1 2">
    <name type="scientific">Streptomyces coffeae</name>
    <dbReference type="NCBI Taxonomy" id="621382"/>
    <lineage>
        <taxon>Bacteria</taxon>
        <taxon>Bacillati</taxon>
        <taxon>Actinomycetota</taxon>
        <taxon>Actinomycetes</taxon>
        <taxon>Kitasatosporales</taxon>
        <taxon>Streptomycetaceae</taxon>
        <taxon>Streptomyces</taxon>
    </lineage>
</organism>
<gene>
    <name evidence="1" type="ORF">JK363_30410</name>
</gene>
<evidence type="ECO:0000313" key="1">
    <source>
        <dbReference type="EMBL" id="MBL1100906.1"/>
    </source>
</evidence>
<dbReference type="RefSeq" id="WP_201879918.1">
    <property type="nucleotide sequence ID" value="NZ_JAERRF010000023.1"/>
</dbReference>
<dbReference type="EMBL" id="JAERRF010000023">
    <property type="protein sequence ID" value="MBL1100906.1"/>
    <property type="molecule type" value="Genomic_DNA"/>
</dbReference>
<comment type="caution">
    <text evidence="1">The sequence shown here is derived from an EMBL/GenBank/DDBJ whole genome shotgun (WGS) entry which is preliminary data.</text>
</comment>
<protein>
    <submittedName>
        <fullName evidence="1">Uncharacterized protein</fullName>
    </submittedName>
</protein>
<evidence type="ECO:0000313" key="2">
    <source>
        <dbReference type="Proteomes" id="UP000634229"/>
    </source>
</evidence>
<dbReference type="Proteomes" id="UP000634229">
    <property type="component" value="Unassembled WGS sequence"/>
</dbReference>
<reference evidence="1 2" key="1">
    <citation type="submission" date="2021-01" db="EMBL/GenBank/DDBJ databases">
        <title>WGS of actinomycetes isolated from Thailand.</title>
        <authorList>
            <person name="Thawai C."/>
        </authorList>
    </citation>
    <scope>NUCLEOTIDE SEQUENCE [LARGE SCALE GENOMIC DNA]</scope>
    <source>
        <strain evidence="1 2">CA1R205</strain>
    </source>
</reference>
<sequence length="225" mass="24309">MIDVILPDLPERTLSLPSEETPLPLVPALTGRVVLGGPVSVPVTAELVGGDPELAAFLRAEAHSTVYHLLHCSVTCARDAPDPELHTVNLDLSLSAEPVRDGATAFQPVAWSMTPRQRTEAADDAPFAPAAHLGPRLGFLDNGRADPGTRICLEARRELCSDPGWEIRHTHVRIGGTYRLAMVVRAPREAMTRVAVAVGATVRDGHTLHRFREEIADPLPLMAPR</sequence>
<name>A0ABS1NLI3_9ACTN</name>
<proteinExistence type="predicted"/>
<accession>A0ABS1NLI3</accession>